<feature type="coiled-coil region" evidence="1">
    <location>
        <begin position="41"/>
        <end position="68"/>
    </location>
</feature>
<dbReference type="InterPro" id="IPR047114">
    <property type="entry name" value="YciF"/>
</dbReference>
<keyword evidence="1" id="KW-0175">Coiled coil</keyword>
<dbReference type="Proteomes" id="UP001549321">
    <property type="component" value="Unassembled WGS sequence"/>
</dbReference>
<dbReference type="InterPro" id="IPR009078">
    <property type="entry name" value="Ferritin-like_SF"/>
</dbReference>
<dbReference type="InterPro" id="IPR012347">
    <property type="entry name" value="Ferritin-like"/>
</dbReference>
<accession>A0ABV2R5N0</accession>
<dbReference type="PANTHER" id="PTHR30565">
    <property type="entry name" value="PROTEIN YCIF"/>
    <property type="match status" value="1"/>
</dbReference>
<gene>
    <name evidence="2" type="ORF">ABIE08_004554</name>
</gene>
<dbReference type="Gene3D" id="1.20.1260.10">
    <property type="match status" value="1"/>
</dbReference>
<reference evidence="2 3" key="1">
    <citation type="submission" date="2024-06" db="EMBL/GenBank/DDBJ databases">
        <title>Sorghum-associated microbial communities from plants grown in Nebraska, USA.</title>
        <authorList>
            <person name="Schachtman D."/>
        </authorList>
    </citation>
    <scope>NUCLEOTIDE SEQUENCE [LARGE SCALE GENOMIC DNA]</scope>
    <source>
        <strain evidence="2 3">3207</strain>
    </source>
</reference>
<comment type="caution">
    <text evidence="2">The sequence shown here is derived from an EMBL/GenBank/DDBJ whole genome shotgun (WGS) entry which is preliminary data.</text>
</comment>
<keyword evidence="3" id="KW-1185">Reference proteome</keyword>
<protein>
    <submittedName>
        <fullName evidence="2">Ferritin-like metal-binding protein YciE</fullName>
    </submittedName>
</protein>
<sequence length="169" mass="18828">MAAETHDIFITGLRNAHAMENQALAMLQPQANRIRNYPKVASRILQHIAETEGQIQRLERLLGDRNETHSSFKDMVMSVVGGMGAIGHAVADDEILKNSLANFAFENYEIAAYNSLLALARELNLQEAIPLLEQNLDEEQAMAQWLQENLADVTLQYAGLRKAGLTAKR</sequence>
<dbReference type="InterPro" id="IPR010287">
    <property type="entry name" value="DUF892_YciF-like"/>
</dbReference>
<dbReference type="PANTHER" id="PTHR30565:SF9">
    <property type="entry name" value="PROTEIN YCIF"/>
    <property type="match status" value="1"/>
</dbReference>
<dbReference type="Pfam" id="PF05974">
    <property type="entry name" value="DUF892"/>
    <property type="match status" value="1"/>
</dbReference>
<dbReference type="RefSeq" id="WP_354554288.1">
    <property type="nucleotide sequence ID" value="NZ_JBEPSM010000005.1"/>
</dbReference>
<dbReference type="EMBL" id="JBEPSM010000005">
    <property type="protein sequence ID" value="MET4636591.1"/>
    <property type="molecule type" value="Genomic_DNA"/>
</dbReference>
<evidence type="ECO:0000256" key="1">
    <source>
        <dbReference type="SAM" id="Coils"/>
    </source>
</evidence>
<proteinExistence type="predicted"/>
<evidence type="ECO:0000313" key="3">
    <source>
        <dbReference type="Proteomes" id="UP001549321"/>
    </source>
</evidence>
<evidence type="ECO:0000313" key="2">
    <source>
        <dbReference type="EMBL" id="MET4636591.1"/>
    </source>
</evidence>
<dbReference type="SUPFAM" id="SSF47240">
    <property type="entry name" value="Ferritin-like"/>
    <property type="match status" value="1"/>
</dbReference>
<name>A0ABV2R5N0_9HYPH</name>
<organism evidence="2 3">
    <name type="scientific">Kaistia defluvii</name>
    <dbReference type="NCBI Taxonomy" id="410841"/>
    <lineage>
        <taxon>Bacteria</taxon>
        <taxon>Pseudomonadati</taxon>
        <taxon>Pseudomonadota</taxon>
        <taxon>Alphaproteobacteria</taxon>
        <taxon>Hyphomicrobiales</taxon>
        <taxon>Kaistiaceae</taxon>
        <taxon>Kaistia</taxon>
    </lineage>
</organism>